<reference evidence="2 3" key="1">
    <citation type="submission" date="2020-02" db="EMBL/GenBank/DDBJ databases">
        <title>Sequencing the genomes of 1000 actinobacteria strains.</title>
        <authorList>
            <person name="Klenk H.-P."/>
        </authorList>
    </citation>
    <scope>NUCLEOTIDE SEQUENCE [LARGE SCALE GENOMIC DNA]</scope>
    <source>
        <strain evidence="2 3">DSM 45201</strain>
    </source>
</reference>
<dbReference type="SUPFAM" id="SSF54593">
    <property type="entry name" value="Glyoxalase/Bleomycin resistance protein/Dihydroxybiphenyl dioxygenase"/>
    <property type="match status" value="1"/>
</dbReference>
<sequence length="132" mass="13671">MTPTTSTTLTELAVTMFSVTDQDAARDFYTGVLGFEVRGDDRFGEDGTDRWLEVAPPGSSARLALNPPMGGSAGGGAIGVESTDVLAEHARLAARGDVDLDPAPTRVPGAPLLFCVRDPDGNAIWVVEAPAG</sequence>
<proteinExistence type="predicted"/>
<dbReference type="InterPro" id="IPR037523">
    <property type="entry name" value="VOC_core"/>
</dbReference>
<dbReference type="PROSITE" id="PS51819">
    <property type="entry name" value="VOC"/>
    <property type="match status" value="1"/>
</dbReference>
<keyword evidence="2" id="KW-0456">Lyase</keyword>
<dbReference type="Proteomes" id="UP000552836">
    <property type="component" value="Unassembled WGS sequence"/>
</dbReference>
<dbReference type="InterPro" id="IPR029068">
    <property type="entry name" value="Glyas_Bleomycin-R_OHBP_Dase"/>
</dbReference>
<keyword evidence="2" id="KW-0223">Dioxygenase</keyword>
<dbReference type="Gene3D" id="3.10.180.10">
    <property type="entry name" value="2,3-Dihydroxybiphenyl 1,2-Dioxygenase, domain 1"/>
    <property type="match status" value="1"/>
</dbReference>
<dbReference type="PANTHER" id="PTHR36437:SF2">
    <property type="entry name" value="GLYOXALASE_BLEOMYCIN RESISTANCE PROTEIN_DIOXYGENASE"/>
    <property type="match status" value="1"/>
</dbReference>
<protein>
    <submittedName>
        <fullName evidence="2">Catechol 2,3-dioxygenase-like lactoylglutathione lyase family enzyme</fullName>
    </submittedName>
</protein>
<organism evidence="2 3">
    <name type="scientific">Modestobacter marinus</name>
    <dbReference type="NCBI Taxonomy" id="477641"/>
    <lineage>
        <taxon>Bacteria</taxon>
        <taxon>Bacillati</taxon>
        <taxon>Actinomycetota</taxon>
        <taxon>Actinomycetes</taxon>
        <taxon>Geodermatophilales</taxon>
        <taxon>Geodermatophilaceae</taxon>
        <taxon>Modestobacter</taxon>
    </lineage>
</organism>
<dbReference type="AlphaFoldDB" id="A0A846M4E9"/>
<dbReference type="EMBL" id="JAAMPA010000002">
    <property type="protein sequence ID" value="NIH69380.1"/>
    <property type="molecule type" value="Genomic_DNA"/>
</dbReference>
<evidence type="ECO:0000259" key="1">
    <source>
        <dbReference type="PROSITE" id="PS51819"/>
    </source>
</evidence>
<dbReference type="RefSeq" id="WP_166756894.1">
    <property type="nucleotide sequence ID" value="NZ_BAABJU010000020.1"/>
</dbReference>
<evidence type="ECO:0000313" key="2">
    <source>
        <dbReference type="EMBL" id="NIH69380.1"/>
    </source>
</evidence>
<dbReference type="PANTHER" id="PTHR36437">
    <property type="entry name" value="GLYOXALASE/BLEOMYCIN RESISTANCE PROTEIN/DIOXYGENASE"/>
    <property type="match status" value="1"/>
</dbReference>
<keyword evidence="2" id="KW-0560">Oxidoreductase</keyword>
<name>A0A846M4E9_9ACTN</name>
<dbReference type="Pfam" id="PF00903">
    <property type="entry name" value="Glyoxalase"/>
    <property type="match status" value="1"/>
</dbReference>
<feature type="domain" description="VOC" evidence="1">
    <location>
        <begin position="11"/>
        <end position="129"/>
    </location>
</feature>
<gene>
    <name evidence="2" type="ORF">FB380_003868</name>
</gene>
<accession>A0A846M4E9</accession>
<dbReference type="GO" id="GO:0016829">
    <property type="term" value="F:lyase activity"/>
    <property type="evidence" value="ECO:0007669"/>
    <property type="project" value="UniProtKB-KW"/>
</dbReference>
<comment type="caution">
    <text evidence="2">The sequence shown here is derived from an EMBL/GenBank/DDBJ whole genome shotgun (WGS) entry which is preliminary data.</text>
</comment>
<dbReference type="InterPro" id="IPR004360">
    <property type="entry name" value="Glyas_Fos-R_dOase_dom"/>
</dbReference>
<dbReference type="GO" id="GO:0051213">
    <property type="term" value="F:dioxygenase activity"/>
    <property type="evidence" value="ECO:0007669"/>
    <property type="project" value="UniProtKB-KW"/>
</dbReference>
<evidence type="ECO:0000313" key="3">
    <source>
        <dbReference type="Proteomes" id="UP000552836"/>
    </source>
</evidence>